<dbReference type="STRING" id="1419482.SAMN05444266_103518"/>
<dbReference type="RefSeq" id="WP_073080364.1">
    <property type="nucleotide sequence ID" value="NZ_FRBL01000003.1"/>
</dbReference>
<accession>A0A1M7B3R0</accession>
<dbReference type="GO" id="GO:1990281">
    <property type="term" value="C:efflux pump complex"/>
    <property type="evidence" value="ECO:0007669"/>
    <property type="project" value="TreeGrafter"/>
</dbReference>
<name>A0A1M7B3R0_9BACT</name>
<dbReference type="AlphaFoldDB" id="A0A1M7B3R0"/>
<feature type="domain" description="CzcB-like barrel-sandwich hybrid" evidence="3">
    <location>
        <begin position="65"/>
        <end position="198"/>
    </location>
</feature>
<dbReference type="InterPro" id="IPR058647">
    <property type="entry name" value="BSH_CzcB-like"/>
</dbReference>
<evidence type="ECO:0000256" key="1">
    <source>
        <dbReference type="ARBA" id="ARBA00009477"/>
    </source>
</evidence>
<dbReference type="EMBL" id="FRBL01000003">
    <property type="protein sequence ID" value="SHL49655.1"/>
    <property type="molecule type" value="Genomic_DNA"/>
</dbReference>
<gene>
    <name evidence="5" type="ORF">SAMN05444266_103518</name>
</gene>
<dbReference type="PANTHER" id="PTHR30469:SF37">
    <property type="entry name" value="RAGD PROTEIN"/>
    <property type="match status" value="1"/>
</dbReference>
<dbReference type="Gene3D" id="2.40.50.100">
    <property type="match status" value="1"/>
</dbReference>
<dbReference type="NCBIfam" id="TIGR01730">
    <property type="entry name" value="RND_mfp"/>
    <property type="match status" value="1"/>
</dbReference>
<dbReference type="GO" id="GO:0015562">
    <property type="term" value="F:efflux transmembrane transporter activity"/>
    <property type="evidence" value="ECO:0007669"/>
    <property type="project" value="TreeGrafter"/>
</dbReference>
<evidence type="ECO:0000313" key="5">
    <source>
        <dbReference type="EMBL" id="SHL49655.1"/>
    </source>
</evidence>
<keyword evidence="6" id="KW-1185">Reference proteome</keyword>
<dbReference type="Gene3D" id="1.10.287.470">
    <property type="entry name" value="Helix hairpin bin"/>
    <property type="match status" value="1"/>
</dbReference>
<proteinExistence type="inferred from homology"/>
<dbReference type="SUPFAM" id="SSF111369">
    <property type="entry name" value="HlyD-like secretion proteins"/>
    <property type="match status" value="1"/>
</dbReference>
<feature type="domain" description="YknX-like C-terminal permuted SH3-like" evidence="4">
    <location>
        <begin position="297"/>
        <end position="362"/>
    </location>
</feature>
<dbReference type="Gene3D" id="2.40.30.170">
    <property type="match status" value="1"/>
</dbReference>
<dbReference type="PROSITE" id="PS51257">
    <property type="entry name" value="PROKAR_LIPOPROTEIN"/>
    <property type="match status" value="1"/>
</dbReference>
<organism evidence="5 6">
    <name type="scientific">Chitinophaga jiangningensis</name>
    <dbReference type="NCBI Taxonomy" id="1419482"/>
    <lineage>
        <taxon>Bacteria</taxon>
        <taxon>Pseudomonadati</taxon>
        <taxon>Bacteroidota</taxon>
        <taxon>Chitinophagia</taxon>
        <taxon>Chitinophagales</taxon>
        <taxon>Chitinophagaceae</taxon>
        <taxon>Chitinophaga</taxon>
    </lineage>
</organism>
<dbReference type="InterPro" id="IPR006143">
    <property type="entry name" value="RND_pump_MFP"/>
</dbReference>
<reference evidence="5 6" key="1">
    <citation type="submission" date="2016-11" db="EMBL/GenBank/DDBJ databases">
        <authorList>
            <person name="Jaros S."/>
            <person name="Januszkiewicz K."/>
            <person name="Wedrychowicz H."/>
        </authorList>
    </citation>
    <scope>NUCLEOTIDE SEQUENCE [LARGE SCALE GENOMIC DNA]</scope>
    <source>
        <strain evidence="5 6">DSM 27406</strain>
    </source>
</reference>
<dbReference type="Gene3D" id="2.40.420.20">
    <property type="match status" value="1"/>
</dbReference>
<dbReference type="PANTHER" id="PTHR30469">
    <property type="entry name" value="MULTIDRUG RESISTANCE PROTEIN MDTA"/>
    <property type="match status" value="1"/>
</dbReference>
<dbReference type="InterPro" id="IPR058637">
    <property type="entry name" value="YknX-like_C"/>
</dbReference>
<dbReference type="Proteomes" id="UP000184420">
    <property type="component" value="Unassembled WGS sequence"/>
</dbReference>
<comment type="similarity">
    <text evidence="1">Belongs to the membrane fusion protein (MFP) (TC 8.A.1) family.</text>
</comment>
<evidence type="ECO:0000259" key="2">
    <source>
        <dbReference type="Pfam" id="PF25954"/>
    </source>
</evidence>
<feature type="domain" description="CusB-like beta-barrel" evidence="2">
    <location>
        <begin position="217"/>
        <end position="288"/>
    </location>
</feature>
<dbReference type="InterPro" id="IPR058792">
    <property type="entry name" value="Beta-barrel_RND_2"/>
</dbReference>
<dbReference type="Pfam" id="PF25973">
    <property type="entry name" value="BSH_CzcB"/>
    <property type="match status" value="1"/>
</dbReference>
<protein>
    <submittedName>
        <fullName evidence="5">RND family efflux transporter, MFP subunit</fullName>
    </submittedName>
</protein>
<evidence type="ECO:0000259" key="3">
    <source>
        <dbReference type="Pfam" id="PF25973"/>
    </source>
</evidence>
<sequence>MQPYKLFSSLLFSGSIVFLGACHSTSPQVKSNRHKAKQYQLATVVKQPLASSIQLPGALEAFEKVSIYPRISGFIKTVAVDRGSRVKKGQLLLQLEAPEVMQQYFAAQSRYHQAAALFAASKDNYERMLATSATPGTIAAHDLEMSRAKMMADSALMNTERSNLAASAAMKDYLTVTAPFDGVITERNIHPGALVGPATKSDDKPMLMLEQEDKLRLVLQVPEILSAQLQEGAVVTFKVNAMPGQNFQGKISRQAGTLNNKYRSEAVEIDVQNVNHRLKPGMYTEVNIPVSGSSGAMVVPATAVVASTEKKYVVLVKDKKTKWIDIQEGNHHNDSTEIFGLLQPGDQVVENATDDIREGETIN</sequence>
<dbReference type="Pfam" id="PF25954">
    <property type="entry name" value="Beta-barrel_RND_2"/>
    <property type="match status" value="1"/>
</dbReference>
<evidence type="ECO:0000313" key="6">
    <source>
        <dbReference type="Proteomes" id="UP000184420"/>
    </source>
</evidence>
<dbReference type="Pfam" id="PF25989">
    <property type="entry name" value="YknX_C"/>
    <property type="match status" value="1"/>
</dbReference>
<evidence type="ECO:0000259" key="4">
    <source>
        <dbReference type="Pfam" id="PF25989"/>
    </source>
</evidence>